<accession>A0A5N5WZZ6</accession>
<dbReference type="Pfam" id="PF12796">
    <property type="entry name" value="Ank_2"/>
    <property type="match status" value="1"/>
</dbReference>
<sequence length="195" mass="21548">MQQGSHELVRDLLQDAAKAASCGRALMIQDWEVWRHTRAPKQLSGVHLAVYYGLEDVLRAMIENSRLADTPDSNGETLSWAVRRSNESVVEFLLEKGLDSNTKDIQGRTQLSWAAQKGHEAVVKLLLKNDIDLEIRDVDGRTPLSWAAKEGHVVVADLLVKEGANLSTKDNNGMTPVACAYEGCHISVPNSFFLP</sequence>
<dbReference type="InterPro" id="IPR036770">
    <property type="entry name" value="Ankyrin_rpt-contain_sf"/>
</dbReference>
<dbReference type="EMBL" id="ML732218">
    <property type="protein sequence ID" value="KAB8073929.1"/>
    <property type="molecule type" value="Genomic_DNA"/>
</dbReference>
<dbReference type="OrthoDB" id="341259at2759"/>
<dbReference type="InterPro" id="IPR002110">
    <property type="entry name" value="Ankyrin_rpt"/>
</dbReference>
<evidence type="ECO:0000256" key="3">
    <source>
        <dbReference type="PROSITE-ProRule" id="PRU00023"/>
    </source>
</evidence>
<dbReference type="Gene3D" id="1.25.40.20">
    <property type="entry name" value="Ankyrin repeat-containing domain"/>
    <property type="match status" value="2"/>
</dbReference>
<dbReference type="PANTHER" id="PTHR24180">
    <property type="entry name" value="CYCLIN-DEPENDENT KINASE INHIBITOR 2C-RELATED"/>
    <property type="match status" value="1"/>
</dbReference>
<evidence type="ECO:0000256" key="2">
    <source>
        <dbReference type="ARBA" id="ARBA00023043"/>
    </source>
</evidence>
<feature type="repeat" description="ANK" evidence="3">
    <location>
        <begin position="106"/>
        <end position="138"/>
    </location>
</feature>
<keyword evidence="2 3" id="KW-0040">ANK repeat</keyword>
<reference evidence="4 5" key="1">
    <citation type="submission" date="2019-04" db="EMBL/GenBank/DDBJ databases">
        <title>Friends and foes A comparative genomics study of 23 Aspergillus species from section Flavi.</title>
        <authorList>
            <consortium name="DOE Joint Genome Institute"/>
            <person name="Kjaerbolling I."/>
            <person name="Vesth T."/>
            <person name="Frisvad J.C."/>
            <person name="Nybo J.L."/>
            <person name="Theobald S."/>
            <person name="Kildgaard S."/>
            <person name="Isbrandt T."/>
            <person name="Kuo A."/>
            <person name="Sato A."/>
            <person name="Lyhne E.K."/>
            <person name="Kogle M.E."/>
            <person name="Wiebenga A."/>
            <person name="Kun R.S."/>
            <person name="Lubbers R.J."/>
            <person name="Makela M.R."/>
            <person name="Barry K."/>
            <person name="Chovatia M."/>
            <person name="Clum A."/>
            <person name="Daum C."/>
            <person name="Haridas S."/>
            <person name="He G."/>
            <person name="LaButti K."/>
            <person name="Lipzen A."/>
            <person name="Mondo S."/>
            <person name="Riley R."/>
            <person name="Salamov A."/>
            <person name="Simmons B.A."/>
            <person name="Magnuson J.K."/>
            <person name="Henrissat B."/>
            <person name="Mortensen U.H."/>
            <person name="Larsen T.O."/>
            <person name="Devries R.P."/>
            <person name="Grigoriev I.V."/>
            <person name="Machida M."/>
            <person name="Baker S.E."/>
            <person name="Andersen M.R."/>
        </authorList>
    </citation>
    <scope>NUCLEOTIDE SEQUENCE [LARGE SCALE GENOMIC DNA]</scope>
    <source>
        <strain evidence="4 5">CBS 151.66</strain>
    </source>
</reference>
<dbReference type="PANTHER" id="PTHR24180:SF45">
    <property type="entry name" value="POLY [ADP-RIBOSE] POLYMERASE TANKYRASE"/>
    <property type="match status" value="1"/>
</dbReference>
<organism evidence="4 5">
    <name type="scientific">Aspergillus leporis</name>
    <dbReference type="NCBI Taxonomy" id="41062"/>
    <lineage>
        <taxon>Eukaryota</taxon>
        <taxon>Fungi</taxon>
        <taxon>Dikarya</taxon>
        <taxon>Ascomycota</taxon>
        <taxon>Pezizomycotina</taxon>
        <taxon>Eurotiomycetes</taxon>
        <taxon>Eurotiomycetidae</taxon>
        <taxon>Eurotiales</taxon>
        <taxon>Aspergillaceae</taxon>
        <taxon>Aspergillus</taxon>
        <taxon>Aspergillus subgen. Circumdati</taxon>
    </lineage>
</organism>
<dbReference type="SUPFAM" id="SSF48403">
    <property type="entry name" value="Ankyrin repeat"/>
    <property type="match status" value="1"/>
</dbReference>
<gene>
    <name evidence="4" type="ORF">BDV29DRAFT_157102</name>
</gene>
<protein>
    <submittedName>
        <fullName evidence="4">Ankyrin repeat-containing domain protein</fullName>
    </submittedName>
</protein>
<dbReference type="Pfam" id="PF00023">
    <property type="entry name" value="Ank"/>
    <property type="match status" value="1"/>
</dbReference>
<keyword evidence="5" id="KW-1185">Reference proteome</keyword>
<dbReference type="PROSITE" id="PS50088">
    <property type="entry name" value="ANK_REPEAT"/>
    <property type="match status" value="3"/>
</dbReference>
<proteinExistence type="predicted"/>
<evidence type="ECO:0000313" key="4">
    <source>
        <dbReference type="EMBL" id="KAB8073929.1"/>
    </source>
</evidence>
<dbReference type="Proteomes" id="UP000326565">
    <property type="component" value="Unassembled WGS sequence"/>
</dbReference>
<keyword evidence="1" id="KW-0677">Repeat</keyword>
<dbReference type="PRINTS" id="PR01415">
    <property type="entry name" value="ANKYRIN"/>
</dbReference>
<evidence type="ECO:0000256" key="1">
    <source>
        <dbReference type="ARBA" id="ARBA00022737"/>
    </source>
</evidence>
<feature type="repeat" description="ANK" evidence="3">
    <location>
        <begin position="73"/>
        <end position="105"/>
    </location>
</feature>
<dbReference type="InterPro" id="IPR051637">
    <property type="entry name" value="Ank_repeat_dom-contain_49"/>
</dbReference>
<name>A0A5N5WZZ6_9EURO</name>
<dbReference type="AlphaFoldDB" id="A0A5N5WZZ6"/>
<dbReference type="PROSITE" id="PS50297">
    <property type="entry name" value="ANK_REP_REGION"/>
    <property type="match status" value="2"/>
</dbReference>
<evidence type="ECO:0000313" key="5">
    <source>
        <dbReference type="Proteomes" id="UP000326565"/>
    </source>
</evidence>
<feature type="repeat" description="ANK" evidence="3">
    <location>
        <begin position="139"/>
        <end position="171"/>
    </location>
</feature>
<dbReference type="SMART" id="SM00248">
    <property type="entry name" value="ANK"/>
    <property type="match status" value="4"/>
</dbReference>